<reference evidence="1" key="1">
    <citation type="journal article" date="2013" name="Environ. Microbiol.">
        <title>Microbiota from the distal guts of lean and obese adolescents exhibit partial functional redundancy besides clear differences in community structure.</title>
        <authorList>
            <person name="Ferrer M."/>
            <person name="Ruiz A."/>
            <person name="Lanza F."/>
            <person name="Haange S.B."/>
            <person name="Oberbach A."/>
            <person name="Till H."/>
            <person name="Bargiela R."/>
            <person name="Campoy C."/>
            <person name="Segura M.T."/>
            <person name="Richter M."/>
            <person name="von Bergen M."/>
            <person name="Seifert J."/>
            <person name="Suarez A."/>
        </authorList>
    </citation>
    <scope>NUCLEOTIDE SEQUENCE</scope>
</reference>
<dbReference type="AlphaFoldDB" id="K1UHB3"/>
<name>K1UHB3_9ZZZZ</name>
<dbReference type="PANTHER" id="PTHR22683:SF1">
    <property type="entry name" value="TYPE VII SECRETION SYSTEM PROTEIN ESSC"/>
    <property type="match status" value="1"/>
</dbReference>
<dbReference type="InterPro" id="IPR050206">
    <property type="entry name" value="FtsK/SpoIIIE/SftA"/>
</dbReference>
<gene>
    <name evidence="1" type="ORF">LEA_00235</name>
</gene>
<accession>K1UHB3</accession>
<feature type="non-terminal residue" evidence="1">
    <location>
        <position position="71"/>
    </location>
</feature>
<sequence>MKELISAARIGRSLGVHLILATQKPAGQVNDQIWSNSKFKLCLKVQSQSDSNEVLKSPLAAEIKEPDVRIT</sequence>
<dbReference type="InterPro" id="IPR027417">
    <property type="entry name" value="P-loop_NTPase"/>
</dbReference>
<dbReference type="EMBL" id="AJWY01000165">
    <property type="protein sequence ID" value="EKC81543.1"/>
    <property type="molecule type" value="Genomic_DNA"/>
</dbReference>
<dbReference type="Gene3D" id="3.40.50.300">
    <property type="entry name" value="P-loop containing nucleotide triphosphate hydrolases"/>
    <property type="match status" value="1"/>
</dbReference>
<comment type="caution">
    <text evidence="1">The sequence shown here is derived from an EMBL/GenBank/DDBJ whole genome shotgun (WGS) entry which is preliminary data.</text>
</comment>
<proteinExistence type="predicted"/>
<organism evidence="1">
    <name type="scientific">human gut metagenome</name>
    <dbReference type="NCBI Taxonomy" id="408170"/>
    <lineage>
        <taxon>unclassified sequences</taxon>
        <taxon>metagenomes</taxon>
        <taxon>organismal metagenomes</taxon>
    </lineage>
</organism>
<protein>
    <submittedName>
        <fullName evidence="1">FtsK/SpoIIIE family protein</fullName>
    </submittedName>
</protein>
<evidence type="ECO:0000313" key="1">
    <source>
        <dbReference type="EMBL" id="EKC81543.1"/>
    </source>
</evidence>
<dbReference type="SUPFAM" id="SSF52540">
    <property type="entry name" value="P-loop containing nucleoside triphosphate hydrolases"/>
    <property type="match status" value="1"/>
</dbReference>
<dbReference type="PANTHER" id="PTHR22683">
    <property type="entry name" value="SPORULATION PROTEIN RELATED"/>
    <property type="match status" value="1"/>
</dbReference>